<comment type="caution">
    <text evidence="1">The sequence shown here is derived from an EMBL/GenBank/DDBJ whole genome shotgun (WGS) entry which is preliminary data.</text>
</comment>
<dbReference type="AlphaFoldDB" id="A0A931J6N5"/>
<evidence type="ECO:0000313" key="2">
    <source>
        <dbReference type="Proteomes" id="UP000613266"/>
    </source>
</evidence>
<protein>
    <submittedName>
        <fullName evidence="1">Uncharacterized protein</fullName>
    </submittedName>
</protein>
<dbReference type="EMBL" id="JAEDAK010000036">
    <property type="protein sequence ID" value="MBH9579743.1"/>
    <property type="molecule type" value="Genomic_DNA"/>
</dbReference>
<keyword evidence="2" id="KW-1185">Reference proteome</keyword>
<proteinExistence type="predicted"/>
<reference evidence="1" key="1">
    <citation type="submission" date="2020-12" db="EMBL/GenBank/DDBJ databases">
        <title>The genome sequence of Inhella sp. 1Y17.</title>
        <authorList>
            <person name="Liu Y."/>
        </authorList>
    </citation>
    <scope>NUCLEOTIDE SEQUENCE</scope>
    <source>
        <strain evidence="1">1Y17</strain>
    </source>
</reference>
<name>A0A931J6N5_9BURK</name>
<organism evidence="1 2">
    <name type="scientific">Inhella proteolytica</name>
    <dbReference type="NCBI Taxonomy" id="2795029"/>
    <lineage>
        <taxon>Bacteria</taxon>
        <taxon>Pseudomonadati</taxon>
        <taxon>Pseudomonadota</taxon>
        <taxon>Betaproteobacteria</taxon>
        <taxon>Burkholderiales</taxon>
        <taxon>Sphaerotilaceae</taxon>
        <taxon>Inhella</taxon>
    </lineage>
</organism>
<dbReference type="RefSeq" id="WP_198113679.1">
    <property type="nucleotide sequence ID" value="NZ_JAEDAK010000036.1"/>
</dbReference>
<evidence type="ECO:0000313" key="1">
    <source>
        <dbReference type="EMBL" id="MBH9579743.1"/>
    </source>
</evidence>
<sequence length="125" mass="13580">MSLQRSVAQQIEEVVAEIQRAKTLPAAGACPWLMNLLTQHGVAPDSGMLVRLSSTPDQGGDLFAGIWLTKDQRFFEFSIIADRNSNELIEVEAFQDVTSAMVVSANLKGHGKSFGYLALQALKDA</sequence>
<accession>A0A931J6N5</accession>
<dbReference type="Proteomes" id="UP000613266">
    <property type="component" value="Unassembled WGS sequence"/>
</dbReference>
<gene>
    <name evidence="1" type="ORF">I7X39_22880</name>
</gene>